<evidence type="ECO:0000256" key="3">
    <source>
        <dbReference type="ARBA" id="ARBA00023239"/>
    </source>
</evidence>
<sequence>MAHVFLPGRSVAPNKVLQTLAYGGIVHPIKGTYDDGVRFSEEHAEALGLFVCNSINPFRIEGQKSILFELAHSLNWQLPDWIVVPGGALSHATAIGKAVHELHAIGLIGTKPRIAVVQAEGAAPFYRMVSNSQDRLVPEPKPDTKATALNIGNPPSWRKALSYAVQGTGGVVLQVTDEEIMEAKRTIDRAGVGCEPASAAGLAGLKQLASRGLAGRSDTAVCVLTGHLLKDSDMLEALYGKELRRGPLPLTLDAVCRALA</sequence>
<feature type="domain" description="Tryptophan synthase beta chain-like PALP" evidence="4">
    <location>
        <begin position="3"/>
        <end position="226"/>
    </location>
</feature>
<dbReference type="PANTHER" id="PTHR48078:SF6">
    <property type="entry name" value="L-THREONINE DEHYDRATASE CATABOLIC TDCB"/>
    <property type="match status" value="1"/>
</dbReference>
<evidence type="ECO:0000256" key="1">
    <source>
        <dbReference type="ARBA" id="ARBA00001933"/>
    </source>
</evidence>
<evidence type="ECO:0000259" key="4">
    <source>
        <dbReference type="Pfam" id="PF00291"/>
    </source>
</evidence>
<organism evidence="5 6">
    <name type="scientific">Paenibacillus gyeongsangnamensis</name>
    <dbReference type="NCBI Taxonomy" id="3388067"/>
    <lineage>
        <taxon>Bacteria</taxon>
        <taxon>Bacillati</taxon>
        <taxon>Bacillota</taxon>
        <taxon>Bacilli</taxon>
        <taxon>Bacillales</taxon>
        <taxon>Paenibacillaceae</taxon>
        <taxon>Paenibacillus</taxon>
    </lineage>
</organism>
<keyword evidence="6" id="KW-1185">Reference proteome</keyword>
<name>A0ABT4Q588_9BACL</name>
<gene>
    <name evidence="5" type="ORF">O9H85_06225</name>
</gene>
<dbReference type="InterPro" id="IPR050147">
    <property type="entry name" value="Ser/Thr_Dehydratase"/>
</dbReference>
<dbReference type="RefSeq" id="WP_269880418.1">
    <property type="nucleotide sequence ID" value="NZ_JAQAGZ010000003.1"/>
</dbReference>
<comment type="cofactor">
    <cofactor evidence="1">
        <name>pyridoxal 5'-phosphate</name>
        <dbReference type="ChEBI" id="CHEBI:597326"/>
    </cofactor>
</comment>
<evidence type="ECO:0000313" key="6">
    <source>
        <dbReference type="Proteomes" id="UP001527882"/>
    </source>
</evidence>
<dbReference type="EMBL" id="JAQAGZ010000003">
    <property type="protein sequence ID" value="MCZ8512028.1"/>
    <property type="molecule type" value="Genomic_DNA"/>
</dbReference>
<dbReference type="InterPro" id="IPR001926">
    <property type="entry name" value="TrpB-like_PALP"/>
</dbReference>
<dbReference type="InterPro" id="IPR036052">
    <property type="entry name" value="TrpB-like_PALP_sf"/>
</dbReference>
<keyword evidence="3" id="KW-0456">Lyase</keyword>
<dbReference type="Proteomes" id="UP001527882">
    <property type="component" value="Unassembled WGS sequence"/>
</dbReference>
<evidence type="ECO:0000256" key="2">
    <source>
        <dbReference type="ARBA" id="ARBA00022898"/>
    </source>
</evidence>
<protein>
    <submittedName>
        <fullName evidence="5">Pyridoxal-phosphate dependent enzyme</fullName>
    </submittedName>
</protein>
<keyword evidence="2" id="KW-0663">Pyridoxal phosphate</keyword>
<comment type="caution">
    <text evidence="5">The sequence shown here is derived from an EMBL/GenBank/DDBJ whole genome shotgun (WGS) entry which is preliminary data.</text>
</comment>
<proteinExistence type="predicted"/>
<accession>A0ABT4Q588</accession>
<evidence type="ECO:0000313" key="5">
    <source>
        <dbReference type="EMBL" id="MCZ8512028.1"/>
    </source>
</evidence>
<dbReference type="SUPFAM" id="SSF53686">
    <property type="entry name" value="Tryptophan synthase beta subunit-like PLP-dependent enzymes"/>
    <property type="match status" value="1"/>
</dbReference>
<reference evidence="5 6" key="1">
    <citation type="submission" date="2022-12" db="EMBL/GenBank/DDBJ databases">
        <title>Draft genome sequence of Paenibacillus sp. dW9.</title>
        <authorList>
            <person name="Choi E.-W."/>
            <person name="Kim D.-U."/>
        </authorList>
    </citation>
    <scope>NUCLEOTIDE SEQUENCE [LARGE SCALE GENOMIC DNA]</scope>
    <source>
        <strain evidence="6">dW9</strain>
    </source>
</reference>
<dbReference type="PANTHER" id="PTHR48078">
    <property type="entry name" value="THREONINE DEHYDRATASE, MITOCHONDRIAL-RELATED"/>
    <property type="match status" value="1"/>
</dbReference>
<dbReference type="Pfam" id="PF00291">
    <property type="entry name" value="PALP"/>
    <property type="match status" value="1"/>
</dbReference>
<dbReference type="Gene3D" id="3.40.50.1100">
    <property type="match status" value="2"/>
</dbReference>